<dbReference type="AlphaFoldDB" id="A0A3M6UFT0"/>
<protein>
    <submittedName>
        <fullName evidence="1">Uncharacterized protein</fullName>
    </submittedName>
</protein>
<organism evidence="1 2">
    <name type="scientific">Pocillopora damicornis</name>
    <name type="common">Cauliflower coral</name>
    <name type="synonym">Millepora damicornis</name>
    <dbReference type="NCBI Taxonomy" id="46731"/>
    <lineage>
        <taxon>Eukaryota</taxon>
        <taxon>Metazoa</taxon>
        <taxon>Cnidaria</taxon>
        <taxon>Anthozoa</taxon>
        <taxon>Hexacorallia</taxon>
        <taxon>Scleractinia</taxon>
        <taxon>Astrocoeniina</taxon>
        <taxon>Pocilloporidae</taxon>
        <taxon>Pocillopora</taxon>
    </lineage>
</organism>
<dbReference type="OrthoDB" id="5975172at2759"/>
<sequence length="166" mass="18219">MSALAFSDIAGGRIPVKEDHGDKAATVYLGHFAENQGDHYVSLEQVADHNDASEKDYDANDPGEGEISEDYANKMHIEQDVIDFEMGDTDAKSRPDSIVDIGDDTDIAIDIARGLTHGSRKNETESELQNEVDNGIANNGDKLMEVQFVSDVDIDVFTTRGDDEKR</sequence>
<dbReference type="Proteomes" id="UP000275408">
    <property type="component" value="Unassembled WGS sequence"/>
</dbReference>
<name>A0A3M6UFT0_POCDA</name>
<reference evidence="1 2" key="1">
    <citation type="journal article" date="2018" name="Sci. Rep.">
        <title>Comparative analysis of the Pocillopora damicornis genome highlights role of immune system in coral evolution.</title>
        <authorList>
            <person name="Cunning R."/>
            <person name="Bay R.A."/>
            <person name="Gillette P."/>
            <person name="Baker A.C."/>
            <person name="Traylor-Knowles N."/>
        </authorList>
    </citation>
    <scope>NUCLEOTIDE SEQUENCE [LARGE SCALE GENOMIC DNA]</scope>
    <source>
        <strain evidence="1">RSMAS</strain>
        <tissue evidence="1">Whole animal</tissue>
    </source>
</reference>
<keyword evidence="2" id="KW-1185">Reference proteome</keyword>
<gene>
    <name evidence="1" type="ORF">pdam_00021776</name>
</gene>
<proteinExistence type="predicted"/>
<evidence type="ECO:0000313" key="1">
    <source>
        <dbReference type="EMBL" id="RMX52502.1"/>
    </source>
</evidence>
<evidence type="ECO:0000313" key="2">
    <source>
        <dbReference type="Proteomes" id="UP000275408"/>
    </source>
</evidence>
<accession>A0A3M6UFT0</accession>
<dbReference type="EMBL" id="RCHS01001621">
    <property type="protein sequence ID" value="RMX52502.1"/>
    <property type="molecule type" value="Genomic_DNA"/>
</dbReference>
<comment type="caution">
    <text evidence="1">The sequence shown here is derived from an EMBL/GenBank/DDBJ whole genome shotgun (WGS) entry which is preliminary data.</text>
</comment>